<dbReference type="OrthoDB" id="679995at2759"/>
<organism evidence="2 3">
    <name type="scientific">Panicum virgatum</name>
    <name type="common">Blackwell switchgrass</name>
    <dbReference type="NCBI Taxonomy" id="38727"/>
    <lineage>
        <taxon>Eukaryota</taxon>
        <taxon>Viridiplantae</taxon>
        <taxon>Streptophyta</taxon>
        <taxon>Embryophyta</taxon>
        <taxon>Tracheophyta</taxon>
        <taxon>Spermatophyta</taxon>
        <taxon>Magnoliopsida</taxon>
        <taxon>Liliopsida</taxon>
        <taxon>Poales</taxon>
        <taxon>Poaceae</taxon>
        <taxon>PACMAD clade</taxon>
        <taxon>Panicoideae</taxon>
        <taxon>Panicodae</taxon>
        <taxon>Paniceae</taxon>
        <taxon>Panicinae</taxon>
        <taxon>Panicum</taxon>
        <taxon>Panicum sect. Hiantes</taxon>
    </lineage>
</organism>
<sequence>MKETDKICDWLSKNNQPFDPFDMDLDNDFELGRQVRVRTLHLMISILAESPFSVPAAAGHKLVKEKSFSGHVPRNDGNDITPAEAANTTWDNLKDQKKITGADISRKRRAEGTNKEANDQAELGSCQSRRKLSKTGSCHNLGLGGDPVVPLRRGYLLGSSEDIRENQMVCTDEDRRAFDFSSEDLEVGCDAARIRTVKLVDVLERTCGWDRLLPFKGSIAWSDYCHYLRQYYKCNANFVAELTGSLVASAEVCLKKEEQLVSLWKARVGYFPNEIWSVNSIIQSNLIQERASSIICATGGKHYVASTIAFACITKEADLMSELLKHGAGPTDDIIQQSSVICMCALSLVHLQGFHIFDAAAAMLGITKECELMSDWIRKEEKLITFGVFQRHELEECRLIRSRTLDVMLTIMKVFSPFFQDVA</sequence>
<feature type="region of interest" description="Disordered" evidence="1">
    <location>
        <begin position="101"/>
        <end position="123"/>
    </location>
</feature>
<evidence type="ECO:0000313" key="2">
    <source>
        <dbReference type="EMBL" id="KAG2548811.1"/>
    </source>
</evidence>
<keyword evidence="3" id="KW-1185">Reference proteome</keyword>
<evidence type="ECO:0000313" key="3">
    <source>
        <dbReference type="Proteomes" id="UP000823388"/>
    </source>
</evidence>
<reference evidence="2" key="1">
    <citation type="submission" date="2020-05" db="EMBL/GenBank/DDBJ databases">
        <title>WGS assembly of Panicum virgatum.</title>
        <authorList>
            <person name="Lovell J.T."/>
            <person name="Jenkins J."/>
            <person name="Shu S."/>
            <person name="Juenger T.E."/>
            <person name="Schmutz J."/>
        </authorList>
    </citation>
    <scope>NUCLEOTIDE SEQUENCE</scope>
    <source>
        <strain evidence="2">AP13</strain>
    </source>
</reference>
<gene>
    <name evidence="2" type="ORF">PVAP13_9KG199400</name>
</gene>
<protein>
    <submittedName>
        <fullName evidence="2">Uncharacterized protein</fullName>
    </submittedName>
</protein>
<dbReference type="EMBL" id="CM029053">
    <property type="protein sequence ID" value="KAG2548811.1"/>
    <property type="molecule type" value="Genomic_DNA"/>
</dbReference>
<evidence type="ECO:0000256" key="1">
    <source>
        <dbReference type="SAM" id="MobiDB-lite"/>
    </source>
</evidence>
<feature type="region of interest" description="Disordered" evidence="1">
    <location>
        <begin position="68"/>
        <end position="87"/>
    </location>
</feature>
<name>A0A8T0NFM5_PANVG</name>
<proteinExistence type="predicted"/>
<dbReference type="AlphaFoldDB" id="A0A8T0NFM5"/>
<accession>A0A8T0NFM5</accession>
<feature type="compositionally biased region" description="Basic and acidic residues" evidence="1">
    <location>
        <begin position="68"/>
        <end position="77"/>
    </location>
</feature>
<dbReference type="Proteomes" id="UP000823388">
    <property type="component" value="Chromosome 9K"/>
</dbReference>
<comment type="caution">
    <text evidence="2">The sequence shown here is derived from an EMBL/GenBank/DDBJ whole genome shotgun (WGS) entry which is preliminary data.</text>
</comment>